<gene>
    <name evidence="3" type="ORF">C7B82_21005</name>
</gene>
<dbReference type="EMBL" id="PVWK01000117">
    <property type="protein sequence ID" value="PSB25985.1"/>
    <property type="molecule type" value="Genomic_DNA"/>
</dbReference>
<keyword evidence="4" id="KW-1185">Reference proteome</keyword>
<dbReference type="SUPFAM" id="SSF53756">
    <property type="entry name" value="UDP-Glycosyltransferase/glycogen phosphorylase"/>
    <property type="match status" value="1"/>
</dbReference>
<comment type="caution">
    <text evidence="3">The sequence shown here is derived from an EMBL/GenBank/DDBJ whole genome shotgun (WGS) entry which is preliminary data.</text>
</comment>
<reference evidence="4" key="1">
    <citation type="submission" date="2018-02" db="EMBL/GenBank/DDBJ databases">
        <authorList>
            <person name="Moore K."/>
            <person name="Momper L."/>
        </authorList>
    </citation>
    <scope>NUCLEOTIDE SEQUENCE [LARGE SCALE GENOMIC DNA]</scope>
    <source>
        <strain evidence="4">ULC18</strain>
    </source>
</reference>
<organism evidence="3 4">
    <name type="scientific">Stenomitos frigidus ULC18</name>
    <dbReference type="NCBI Taxonomy" id="2107698"/>
    <lineage>
        <taxon>Bacteria</taxon>
        <taxon>Bacillati</taxon>
        <taxon>Cyanobacteriota</taxon>
        <taxon>Cyanophyceae</taxon>
        <taxon>Leptolyngbyales</taxon>
        <taxon>Leptolyngbyaceae</taxon>
        <taxon>Stenomitos</taxon>
    </lineage>
</organism>
<evidence type="ECO:0000259" key="2">
    <source>
        <dbReference type="Pfam" id="PF13579"/>
    </source>
</evidence>
<evidence type="ECO:0000313" key="3">
    <source>
        <dbReference type="EMBL" id="PSB25985.1"/>
    </source>
</evidence>
<dbReference type="OrthoDB" id="502646at2"/>
<dbReference type="CDD" id="cd03801">
    <property type="entry name" value="GT4_PimA-like"/>
    <property type="match status" value="1"/>
</dbReference>
<dbReference type="RefSeq" id="WP_106258321.1">
    <property type="nucleotide sequence ID" value="NZ_CAWNSW010000166.1"/>
</dbReference>
<dbReference type="GO" id="GO:0016757">
    <property type="term" value="F:glycosyltransferase activity"/>
    <property type="evidence" value="ECO:0007669"/>
    <property type="project" value="TreeGrafter"/>
</dbReference>
<dbReference type="PANTHER" id="PTHR46401:SF2">
    <property type="entry name" value="GLYCOSYLTRANSFERASE WBBK-RELATED"/>
    <property type="match status" value="1"/>
</dbReference>
<dbReference type="Pfam" id="PF13579">
    <property type="entry name" value="Glyco_trans_4_4"/>
    <property type="match status" value="1"/>
</dbReference>
<evidence type="ECO:0000256" key="1">
    <source>
        <dbReference type="ARBA" id="ARBA00022679"/>
    </source>
</evidence>
<protein>
    <submittedName>
        <fullName evidence="3">Glycosyltransferase family 1 protein</fullName>
    </submittedName>
</protein>
<proteinExistence type="predicted"/>
<dbReference type="Proteomes" id="UP000239576">
    <property type="component" value="Unassembled WGS sequence"/>
</dbReference>
<accession>A0A2T1DZR6</accession>
<dbReference type="PANTHER" id="PTHR46401">
    <property type="entry name" value="GLYCOSYLTRANSFERASE WBBK-RELATED"/>
    <property type="match status" value="1"/>
</dbReference>
<evidence type="ECO:0000313" key="4">
    <source>
        <dbReference type="Proteomes" id="UP000239576"/>
    </source>
</evidence>
<dbReference type="Gene3D" id="3.40.50.2000">
    <property type="entry name" value="Glycogen Phosphorylase B"/>
    <property type="match status" value="2"/>
</dbReference>
<feature type="domain" description="Glycosyltransferase subfamily 4-like N-terminal" evidence="2">
    <location>
        <begin position="15"/>
        <end position="198"/>
    </location>
</feature>
<name>A0A2T1DZR6_9CYAN</name>
<dbReference type="InterPro" id="IPR028098">
    <property type="entry name" value="Glyco_trans_4-like_N"/>
</dbReference>
<keyword evidence="1 3" id="KW-0808">Transferase</keyword>
<reference evidence="3 4" key="2">
    <citation type="submission" date="2018-03" db="EMBL/GenBank/DDBJ databases">
        <title>The ancient ancestry and fast evolution of plastids.</title>
        <authorList>
            <person name="Moore K.R."/>
            <person name="Magnabosco C."/>
            <person name="Momper L."/>
            <person name="Gold D.A."/>
            <person name="Bosak T."/>
            <person name="Fournier G.P."/>
        </authorList>
    </citation>
    <scope>NUCLEOTIDE SEQUENCE [LARGE SCALE GENOMIC DNA]</scope>
    <source>
        <strain evidence="3 4">ULC18</strain>
    </source>
</reference>
<dbReference type="AlphaFoldDB" id="A0A2T1DZR6"/>
<dbReference type="GO" id="GO:0009103">
    <property type="term" value="P:lipopolysaccharide biosynthetic process"/>
    <property type="evidence" value="ECO:0007669"/>
    <property type="project" value="TreeGrafter"/>
</dbReference>
<sequence>MKLLYTLTAYPPSVGGAQIHQHSLAQQLHLRHSVQVVSHWDANRTDWLLGTTLRAPATSRDYAIDDIPVHRLGLSVREKIRLAPYIPLYYPLMQVALPPIANLLETHIAPFAAKADVIHNIRIGREGLSYASYQAAQRYDRPFVLTPVHHPRWVGWRYRAYLKLYQMADAVIALTQAEKQILMGLGVGEERITVTGVGPVLAPTADPIAFLKHYSLEGPIVLFLGQHYPYKGYQQMLQAAPLVWQTVPEAQFVFMGPPVADSEQAFAQVSDRRIHRLGNVDLQTKTDALAACTLVCVPSSQESFGGIYTEAWNFGKPVIGCDIPAVAEVISDGSDGLLTTQEPDQIADRLLALLLHPTDAIAMGAAGKHKVESRFTWEKVAEQVEEVYRKVISG</sequence>
<dbReference type="Pfam" id="PF13692">
    <property type="entry name" value="Glyco_trans_1_4"/>
    <property type="match status" value="1"/>
</dbReference>